<dbReference type="WBParaSite" id="SSTP_0000054300.1">
    <property type="protein sequence ID" value="SSTP_0000054300.1"/>
    <property type="gene ID" value="SSTP_0000054300"/>
</dbReference>
<dbReference type="PANTHER" id="PTHR12479:SF16">
    <property type="entry name" value="CONSERVED PLASMA MEMBRANE PROTEIN"/>
    <property type="match status" value="1"/>
</dbReference>
<proteinExistence type="predicted"/>
<evidence type="ECO:0000313" key="6">
    <source>
        <dbReference type="Proteomes" id="UP000035681"/>
    </source>
</evidence>
<evidence type="ECO:0000256" key="5">
    <source>
        <dbReference type="SAM" id="Phobius"/>
    </source>
</evidence>
<dbReference type="AlphaFoldDB" id="A0A0K0DTI2"/>
<protein>
    <submittedName>
        <fullName evidence="7">XK-related protein</fullName>
    </submittedName>
</protein>
<feature type="transmembrane region" description="Helical" evidence="5">
    <location>
        <begin position="50"/>
        <end position="68"/>
    </location>
</feature>
<accession>A0A0K0DTI2</accession>
<evidence type="ECO:0000256" key="4">
    <source>
        <dbReference type="ARBA" id="ARBA00023136"/>
    </source>
</evidence>
<reference evidence="7" key="1">
    <citation type="submission" date="2015-08" db="UniProtKB">
        <authorList>
            <consortium name="WormBaseParasite"/>
        </authorList>
    </citation>
    <scope>IDENTIFICATION</scope>
</reference>
<dbReference type="InterPro" id="IPR051115">
    <property type="entry name" value="LAPTM_transporter"/>
</dbReference>
<dbReference type="WBParaSite" id="TCONS_00009241.p1">
    <property type="protein sequence ID" value="TCONS_00009241.p1"/>
    <property type="gene ID" value="XLOC_007074"/>
</dbReference>
<dbReference type="GO" id="GO:0012505">
    <property type="term" value="C:endomembrane system"/>
    <property type="evidence" value="ECO:0007669"/>
    <property type="project" value="UniProtKB-SubCell"/>
</dbReference>
<evidence type="ECO:0000256" key="3">
    <source>
        <dbReference type="ARBA" id="ARBA00022989"/>
    </source>
</evidence>
<keyword evidence="3 5" id="KW-1133">Transmembrane helix</keyword>
<keyword evidence="2 5" id="KW-0812">Transmembrane</keyword>
<feature type="transmembrane region" description="Helical" evidence="5">
    <location>
        <begin position="107"/>
        <end position="133"/>
    </location>
</feature>
<dbReference type="GO" id="GO:0005765">
    <property type="term" value="C:lysosomal membrane"/>
    <property type="evidence" value="ECO:0007669"/>
    <property type="project" value="TreeGrafter"/>
</dbReference>
<dbReference type="Proteomes" id="UP000035681">
    <property type="component" value="Unplaced"/>
</dbReference>
<feature type="transmembrane region" description="Helical" evidence="5">
    <location>
        <begin position="145"/>
        <end position="172"/>
    </location>
</feature>
<keyword evidence="4 5" id="KW-0472">Membrane</keyword>
<comment type="subcellular location">
    <subcellularLocation>
        <location evidence="1">Endomembrane system</location>
        <topology evidence="1">Multi-pass membrane protein</topology>
    </subcellularLocation>
</comment>
<evidence type="ECO:0000313" key="7">
    <source>
        <dbReference type="WBParaSite" id="SSTP_0000054300.1"/>
    </source>
</evidence>
<organism evidence="7">
    <name type="scientific">Strongyloides stercoralis</name>
    <name type="common">Threadworm</name>
    <dbReference type="NCBI Taxonomy" id="6248"/>
    <lineage>
        <taxon>Eukaryota</taxon>
        <taxon>Metazoa</taxon>
        <taxon>Ecdysozoa</taxon>
        <taxon>Nematoda</taxon>
        <taxon>Chromadorea</taxon>
        <taxon>Rhabditida</taxon>
        <taxon>Tylenchina</taxon>
        <taxon>Panagrolaimomorpha</taxon>
        <taxon>Strongyloidoidea</taxon>
        <taxon>Strongyloididae</taxon>
        <taxon>Strongyloides</taxon>
    </lineage>
</organism>
<sequence length="230" mass="26755">MTSERIEINKSSSLYSLSNIEEISLESFDRNNSKYLCCCGLLHSTTGVKIITFLLDLALLFLLARIIINILEGSNNDEQSLIFRCFMICPHALSMTWAIWKENSSCMIPFITLQIVGLFIGCFQVLALLYIIITEFSVFYDISLVYHISTYIIIITFQVWFILIVISCWKYYCDKRHYEAKNAYPHFILIKPTNEESKSNKENESSYYELENLNSKTILDTEIFDSEVFI</sequence>
<name>A0A0K0DTI2_STRER</name>
<feature type="transmembrane region" description="Helical" evidence="5">
    <location>
        <begin position="80"/>
        <end position="100"/>
    </location>
</feature>
<keyword evidence="6" id="KW-1185">Reference proteome</keyword>
<evidence type="ECO:0000256" key="1">
    <source>
        <dbReference type="ARBA" id="ARBA00004127"/>
    </source>
</evidence>
<evidence type="ECO:0000256" key="2">
    <source>
        <dbReference type="ARBA" id="ARBA00022692"/>
    </source>
</evidence>
<dbReference type="PANTHER" id="PTHR12479">
    <property type="entry name" value="LYSOSOMAL-ASSOCIATED TRANSMEMBRANE PROTEIN"/>
    <property type="match status" value="1"/>
</dbReference>